<dbReference type="CDD" id="cd13365">
    <property type="entry name" value="PH_PLC_plant-like"/>
    <property type="match status" value="1"/>
</dbReference>
<feature type="repeat" description="RCC1" evidence="6">
    <location>
        <begin position="417"/>
        <end position="468"/>
    </location>
</feature>
<name>A0A6P5EP38_ANACO</name>
<dbReference type="Pfam" id="PF16457">
    <property type="entry name" value="PH_12"/>
    <property type="match status" value="1"/>
</dbReference>
<keyword evidence="4" id="KW-0862">Zinc</keyword>
<dbReference type="Gene3D" id="3.30.40.10">
    <property type="entry name" value="Zinc/RING finger domain, C3HC4 (zinc finger)"/>
    <property type="match status" value="1"/>
</dbReference>
<dbReference type="GeneID" id="109708206"/>
<dbReference type="PRINTS" id="PR00633">
    <property type="entry name" value="RCCNDNSATION"/>
</dbReference>
<evidence type="ECO:0000256" key="3">
    <source>
        <dbReference type="ARBA" id="ARBA00022771"/>
    </source>
</evidence>
<feature type="compositionally biased region" description="Polar residues" evidence="7">
    <location>
        <begin position="243"/>
        <end position="257"/>
    </location>
</feature>
<keyword evidence="3 5" id="KW-0863">Zinc-finger</keyword>
<dbReference type="GO" id="GO:0008270">
    <property type="term" value="F:zinc ion binding"/>
    <property type="evidence" value="ECO:0007669"/>
    <property type="project" value="UniProtKB-KW"/>
</dbReference>
<evidence type="ECO:0000256" key="1">
    <source>
        <dbReference type="ARBA" id="ARBA00022723"/>
    </source>
</evidence>
<dbReference type="SUPFAM" id="SSF50729">
    <property type="entry name" value="PH domain-like"/>
    <property type="match status" value="1"/>
</dbReference>
<keyword evidence="1" id="KW-0479">Metal-binding</keyword>
<feature type="region of interest" description="Disordered" evidence="7">
    <location>
        <begin position="236"/>
        <end position="257"/>
    </location>
</feature>
<dbReference type="AlphaFoldDB" id="A0A6P5EP38"/>
<feature type="repeat" description="RCC1" evidence="6">
    <location>
        <begin position="480"/>
        <end position="531"/>
    </location>
</feature>
<feature type="repeat" description="RCC1" evidence="6">
    <location>
        <begin position="532"/>
        <end position="583"/>
    </location>
</feature>
<dbReference type="InterPro" id="IPR058923">
    <property type="entry name" value="RCC1-like_dom"/>
</dbReference>
<organism evidence="10 11">
    <name type="scientific">Ananas comosus</name>
    <name type="common">Pineapple</name>
    <name type="synonym">Ananas ananas</name>
    <dbReference type="NCBI Taxonomy" id="4615"/>
    <lineage>
        <taxon>Eukaryota</taxon>
        <taxon>Viridiplantae</taxon>
        <taxon>Streptophyta</taxon>
        <taxon>Embryophyta</taxon>
        <taxon>Tracheophyta</taxon>
        <taxon>Spermatophyta</taxon>
        <taxon>Magnoliopsida</taxon>
        <taxon>Liliopsida</taxon>
        <taxon>Poales</taxon>
        <taxon>Bromeliaceae</taxon>
        <taxon>Bromelioideae</taxon>
        <taxon>Ananas</taxon>
    </lineage>
</organism>
<dbReference type="Gene3D" id="2.30.29.30">
    <property type="entry name" value="Pleckstrin-homology domain (PH domain)/Phosphotyrosine-binding domain (PTB)"/>
    <property type="match status" value="1"/>
</dbReference>
<feature type="repeat" description="RCC1" evidence="6">
    <location>
        <begin position="584"/>
        <end position="635"/>
    </location>
</feature>
<evidence type="ECO:0000256" key="2">
    <source>
        <dbReference type="ARBA" id="ARBA00022737"/>
    </source>
</evidence>
<dbReference type="InterPro" id="IPR000306">
    <property type="entry name" value="Znf_FYVE"/>
</dbReference>
<dbReference type="InterPro" id="IPR027988">
    <property type="entry name" value="BRX_N"/>
</dbReference>
<feature type="domain" description="BRX" evidence="9">
    <location>
        <begin position="1011"/>
        <end position="1066"/>
    </location>
</feature>
<dbReference type="PROSITE" id="PS51514">
    <property type="entry name" value="BRX"/>
    <property type="match status" value="1"/>
</dbReference>
<dbReference type="PANTHER" id="PTHR22870">
    <property type="entry name" value="REGULATOR OF CHROMOSOME CONDENSATION"/>
    <property type="match status" value="1"/>
</dbReference>
<evidence type="ECO:0000313" key="11">
    <source>
        <dbReference type="RefSeq" id="XP_020085436.1"/>
    </source>
</evidence>
<dbReference type="SUPFAM" id="SSF57903">
    <property type="entry name" value="FYVE/PHD zinc finger"/>
    <property type="match status" value="1"/>
</dbReference>
<dbReference type="InterPro" id="IPR013083">
    <property type="entry name" value="Znf_RING/FYVE/PHD"/>
</dbReference>
<feature type="repeat" description="RCC1" evidence="6">
    <location>
        <begin position="362"/>
        <end position="416"/>
    </location>
</feature>
<keyword evidence="2" id="KW-0677">Repeat</keyword>
<dbReference type="OrthoDB" id="5981550at2759"/>
<keyword evidence="10" id="KW-1185">Reference proteome</keyword>
<evidence type="ECO:0000256" key="7">
    <source>
        <dbReference type="SAM" id="MobiDB-lite"/>
    </source>
</evidence>
<dbReference type="PROSITE" id="PS00626">
    <property type="entry name" value="RCC1_2"/>
    <property type="match status" value="1"/>
</dbReference>
<gene>
    <name evidence="11" type="primary">LOC109708206</name>
</gene>
<dbReference type="PANTHER" id="PTHR22870:SF350">
    <property type="entry name" value="F12P19.9 PROTEIN"/>
    <property type="match status" value="1"/>
</dbReference>
<proteinExistence type="predicted"/>
<evidence type="ECO:0000256" key="4">
    <source>
        <dbReference type="ARBA" id="ARBA00022833"/>
    </source>
</evidence>
<protein>
    <submittedName>
        <fullName evidence="11">Uncharacterized protein LOC109708206 isoform X1</fullName>
    </submittedName>
</protein>
<dbReference type="Proteomes" id="UP000515123">
    <property type="component" value="Linkage group 3"/>
</dbReference>
<dbReference type="InterPro" id="IPR017455">
    <property type="entry name" value="Znf_FYVE-rel"/>
</dbReference>
<dbReference type="SUPFAM" id="SSF50985">
    <property type="entry name" value="RCC1/BLIP-II"/>
    <property type="match status" value="1"/>
</dbReference>
<dbReference type="PROSITE" id="PS50178">
    <property type="entry name" value="ZF_FYVE"/>
    <property type="match status" value="1"/>
</dbReference>
<dbReference type="InterPro" id="IPR051210">
    <property type="entry name" value="Ub_ligase/GEF_domain"/>
</dbReference>
<evidence type="ECO:0000256" key="5">
    <source>
        <dbReference type="PROSITE-ProRule" id="PRU00091"/>
    </source>
</evidence>
<dbReference type="Pfam" id="PF25390">
    <property type="entry name" value="WD40_RLD"/>
    <property type="match status" value="1"/>
</dbReference>
<sequence length="1080" mass="118909">MAGRFEGRTPSSRGIEQAIVALKKGAHLLKCGKRGKPKFCPFRLSADEKVLIWYSEEKEKHLRLNTVSSVVLGQKTVNFLRQRQPEKESQSFSLIYQNGERSLDLICKDKEQAESWFLGLTALVSASHHPKPSTELRNNRWASSCVNSPASYIKTKHKLGILQDPVKFSQARYLYGSPPRSLKDRFLSDNALDTSEVFTSPRQRTLSDMQAYLDRILPRVPHAVVNNFKEIANPNKAKEKRTISTPKTSSYDHGSPQMINKNDSLKDVFIWGNGLTVDSSVPKLLDCTQMLDVQNIACGENIAALVTKQGEVFCWGEENSGRLGHKTNIDVSYPKVVESLSNISVRTIAFGAQFTCAVTSSGEFYEWGNSSNCFGLSCDGNKRIQWFPHRVCGPLDGINISKVACGEWHTAIISSSGRLFTYGEGAFGVLGHGDFKSFPRPKEVESLKGSRVKSVACGPWHTAAVVEIIAGAYKNTTPNSKLFTWGDSDRGRLGHTDKERKLVPTCVESLVDCDFVQVSCGTALTVALTINGLVFTMGSSVHGQLGNPHSEEGSISTVEGLLKTEFVKEISSGSFHVAVLTTKGKVFTWGKGLDGQLGLGDCIDRNSPALVEALEDRHGESIACGSNFTAAICLHKSISSKDQLVCNGCKMIFGFTRKKHNCYNCGSVFCHSCSSNKATNAALAPDRNKKYRVCDPCFNQLRLSLDRSITNEFSGPKPLSVSCKGNFDMKMNIEETFRGETKACTPRVSRVLKEANLNDGKILSTLGDNQQSRDPVLPIGRADKSGQEAGPMQFGDRSITKSSFLPPSKQQIAPVQAVQNSVRSKTLPRDAAGLKQDLHFIDKILSEEVKRLHAEAAILAEQCQHKSQKLQQYKHKIEETWVVARDEAAKCKAAKDIIKVLTNQMNALAERLSSGKQVYDMNSLQNDVSTERSQLADISGSRHPKSDSGKLNQFTDARVVKGGQINNDSVASSNSATSLTGPVKHQDIKRLSSDGHYSRTNGTHGAVKASDETVVQIERGVYATFMSLPGGQKGLRRVRFSRKHFSEKGAEKWWEENRSRVFAKYNIEQMAASCTSNEET</sequence>
<accession>A0A6P5EP38</accession>
<feature type="domain" description="FYVE-type" evidence="8">
    <location>
        <begin position="640"/>
        <end position="702"/>
    </location>
</feature>
<dbReference type="InterPro" id="IPR001849">
    <property type="entry name" value="PH_domain"/>
</dbReference>
<evidence type="ECO:0000313" key="10">
    <source>
        <dbReference type="Proteomes" id="UP000515123"/>
    </source>
</evidence>
<dbReference type="PROSITE" id="PS50012">
    <property type="entry name" value="RCC1_3"/>
    <property type="match status" value="6"/>
</dbReference>
<dbReference type="InterPro" id="IPR009091">
    <property type="entry name" value="RCC1/BLIP-II"/>
</dbReference>
<feature type="repeat" description="RCC1" evidence="6">
    <location>
        <begin position="310"/>
        <end position="361"/>
    </location>
</feature>
<dbReference type="Pfam" id="PF13713">
    <property type="entry name" value="BRX_N"/>
    <property type="match status" value="1"/>
</dbReference>
<evidence type="ECO:0000259" key="8">
    <source>
        <dbReference type="PROSITE" id="PS50178"/>
    </source>
</evidence>
<evidence type="ECO:0000259" key="9">
    <source>
        <dbReference type="PROSITE" id="PS51514"/>
    </source>
</evidence>
<feature type="region of interest" description="Disordered" evidence="7">
    <location>
        <begin position="930"/>
        <end position="952"/>
    </location>
</feature>
<feature type="region of interest" description="Disordered" evidence="7">
    <location>
        <begin position="781"/>
        <end position="803"/>
    </location>
</feature>
<dbReference type="SMART" id="SM00064">
    <property type="entry name" value="FYVE"/>
    <property type="match status" value="1"/>
</dbReference>
<reference evidence="10" key="1">
    <citation type="journal article" date="2015" name="Nat. Genet.">
        <title>The pineapple genome and the evolution of CAM photosynthesis.</title>
        <authorList>
            <person name="Ming R."/>
            <person name="VanBuren R."/>
            <person name="Wai C.M."/>
            <person name="Tang H."/>
            <person name="Schatz M.C."/>
            <person name="Bowers J.E."/>
            <person name="Lyons E."/>
            <person name="Wang M.L."/>
            <person name="Chen J."/>
            <person name="Biggers E."/>
            <person name="Zhang J."/>
            <person name="Huang L."/>
            <person name="Zhang L."/>
            <person name="Miao W."/>
            <person name="Zhang J."/>
            <person name="Ye Z."/>
            <person name="Miao C."/>
            <person name="Lin Z."/>
            <person name="Wang H."/>
            <person name="Zhou H."/>
            <person name="Yim W.C."/>
            <person name="Priest H.D."/>
            <person name="Zheng C."/>
            <person name="Woodhouse M."/>
            <person name="Edger P.P."/>
            <person name="Guyot R."/>
            <person name="Guo H.B."/>
            <person name="Guo H."/>
            <person name="Zheng G."/>
            <person name="Singh R."/>
            <person name="Sharma A."/>
            <person name="Min X."/>
            <person name="Zheng Y."/>
            <person name="Lee H."/>
            <person name="Gurtowski J."/>
            <person name="Sedlazeck F.J."/>
            <person name="Harkess A."/>
            <person name="McKain M.R."/>
            <person name="Liao Z."/>
            <person name="Fang J."/>
            <person name="Liu J."/>
            <person name="Zhang X."/>
            <person name="Zhang Q."/>
            <person name="Hu W."/>
            <person name="Qin Y."/>
            <person name="Wang K."/>
            <person name="Chen L.Y."/>
            <person name="Shirley N."/>
            <person name="Lin Y.R."/>
            <person name="Liu L.Y."/>
            <person name="Hernandez A.G."/>
            <person name="Wright C.L."/>
            <person name="Bulone V."/>
            <person name="Tuskan G.A."/>
            <person name="Heath K."/>
            <person name="Zee F."/>
            <person name="Moore P.H."/>
            <person name="Sunkar R."/>
            <person name="Leebens-Mack J.H."/>
            <person name="Mockler T."/>
            <person name="Bennetzen J.L."/>
            <person name="Freeling M."/>
            <person name="Sankoff D."/>
            <person name="Paterson A.H."/>
            <person name="Zhu X."/>
            <person name="Yang X."/>
            <person name="Smith J.A."/>
            <person name="Cushman J.C."/>
            <person name="Paull R.E."/>
            <person name="Yu Q."/>
        </authorList>
    </citation>
    <scope>NUCLEOTIDE SEQUENCE [LARGE SCALE GENOMIC DNA]</scope>
    <source>
        <strain evidence="10">cv. F153</strain>
    </source>
</reference>
<dbReference type="Pfam" id="PF08381">
    <property type="entry name" value="BRX"/>
    <property type="match status" value="1"/>
</dbReference>
<dbReference type="InterPro" id="IPR000408">
    <property type="entry name" value="Reg_chr_condens"/>
</dbReference>
<dbReference type="InterPro" id="IPR011011">
    <property type="entry name" value="Znf_FYVE_PHD"/>
</dbReference>
<dbReference type="Gene3D" id="2.130.10.30">
    <property type="entry name" value="Regulator of chromosome condensation 1/beta-lactamase-inhibitor protein II"/>
    <property type="match status" value="2"/>
</dbReference>
<dbReference type="RefSeq" id="XP_020085436.1">
    <property type="nucleotide sequence ID" value="XM_020229847.1"/>
</dbReference>
<reference evidence="11" key="2">
    <citation type="submission" date="2025-08" db="UniProtKB">
        <authorList>
            <consortium name="RefSeq"/>
        </authorList>
    </citation>
    <scope>IDENTIFICATION</scope>
    <source>
        <tissue evidence="11">Leaf</tissue>
    </source>
</reference>
<evidence type="ECO:0000256" key="6">
    <source>
        <dbReference type="PROSITE-ProRule" id="PRU00235"/>
    </source>
</evidence>
<dbReference type="InterPro" id="IPR011993">
    <property type="entry name" value="PH-like_dom_sf"/>
</dbReference>
<dbReference type="Pfam" id="PF01363">
    <property type="entry name" value="FYVE"/>
    <property type="match status" value="1"/>
</dbReference>
<dbReference type="InterPro" id="IPR013591">
    <property type="entry name" value="Brevis_radix_dom"/>
</dbReference>